<comment type="caution">
    <text evidence="3">The sequence shown here is derived from an EMBL/GenBank/DDBJ whole genome shotgun (WGS) entry which is preliminary data.</text>
</comment>
<dbReference type="Gene3D" id="3.40.50.720">
    <property type="entry name" value="NAD(P)-binding Rossmann-like Domain"/>
    <property type="match status" value="1"/>
</dbReference>
<keyword evidence="4" id="KW-1185">Reference proteome</keyword>
<dbReference type="EMBL" id="JABBFX010000001">
    <property type="protein sequence ID" value="NML44295.1"/>
    <property type="molecule type" value="Genomic_DNA"/>
</dbReference>
<protein>
    <submittedName>
        <fullName evidence="3">NADPH-dependent F420 reductase</fullName>
    </submittedName>
</protein>
<dbReference type="Proteomes" id="UP000541185">
    <property type="component" value="Unassembled WGS sequence"/>
</dbReference>
<accession>A0A848H0F9</accession>
<evidence type="ECO:0000313" key="3">
    <source>
        <dbReference type="EMBL" id="NML44295.1"/>
    </source>
</evidence>
<dbReference type="InterPro" id="IPR036291">
    <property type="entry name" value="NAD(P)-bd_dom_sf"/>
</dbReference>
<keyword evidence="1" id="KW-0560">Oxidoreductase</keyword>
<dbReference type="GO" id="GO:0016491">
    <property type="term" value="F:oxidoreductase activity"/>
    <property type="evidence" value="ECO:0007669"/>
    <property type="project" value="UniProtKB-KW"/>
</dbReference>
<dbReference type="InterPro" id="IPR028939">
    <property type="entry name" value="P5C_Rdtase_cat_N"/>
</dbReference>
<evidence type="ECO:0000256" key="1">
    <source>
        <dbReference type="ARBA" id="ARBA00023002"/>
    </source>
</evidence>
<evidence type="ECO:0000259" key="2">
    <source>
        <dbReference type="Pfam" id="PF03807"/>
    </source>
</evidence>
<dbReference type="SUPFAM" id="SSF51735">
    <property type="entry name" value="NAD(P)-binding Rossmann-fold domains"/>
    <property type="match status" value="1"/>
</dbReference>
<dbReference type="InterPro" id="IPR051267">
    <property type="entry name" value="STEAP_metalloreductase"/>
</dbReference>
<reference evidence="3 4" key="1">
    <citation type="submission" date="2020-04" db="EMBL/GenBank/DDBJ databases">
        <title>Ramlibacter sp. G-1-2-2 isolated from soil.</title>
        <authorList>
            <person name="Dahal R.H."/>
        </authorList>
    </citation>
    <scope>NUCLEOTIDE SEQUENCE [LARGE SCALE GENOMIC DNA]</scope>
    <source>
        <strain evidence="3 4">G-1-2-2</strain>
    </source>
</reference>
<dbReference type="PANTHER" id="PTHR14239">
    <property type="entry name" value="DUDULIN-RELATED"/>
    <property type="match status" value="1"/>
</dbReference>
<evidence type="ECO:0000313" key="4">
    <source>
        <dbReference type="Proteomes" id="UP000541185"/>
    </source>
</evidence>
<dbReference type="AlphaFoldDB" id="A0A848H0F9"/>
<dbReference type="Pfam" id="PF03807">
    <property type="entry name" value="F420_oxidored"/>
    <property type="match status" value="1"/>
</dbReference>
<gene>
    <name evidence="3" type="ORF">HHL11_11075</name>
</gene>
<name>A0A848H0F9_9BURK</name>
<sequence length="218" mass="23089">MQVGIIGAGFIARALAQNLLRAGHAVMLSNSRGPQSLRSTVASLKCKVGTVEEAAAFGEVVAVAIPMSAWRELPADALAGKVVIDIMNHYPERDGPIAELEGGLGTSELIAKQLPQSRVVKAFNAIMANDLQNNPRPAGAPDRKALPIAGDDAGAKAQVAKLVEEIGFDVVDAGPLAEGWRFERARPAYCVPMDQATLAATLAATQRDAFMGEYSWRR</sequence>
<organism evidence="3 4">
    <name type="scientific">Ramlibacter agri</name>
    <dbReference type="NCBI Taxonomy" id="2728837"/>
    <lineage>
        <taxon>Bacteria</taxon>
        <taxon>Pseudomonadati</taxon>
        <taxon>Pseudomonadota</taxon>
        <taxon>Betaproteobacteria</taxon>
        <taxon>Burkholderiales</taxon>
        <taxon>Comamonadaceae</taxon>
        <taxon>Ramlibacter</taxon>
    </lineage>
</organism>
<feature type="domain" description="Pyrroline-5-carboxylate reductase catalytic N-terminal" evidence="2">
    <location>
        <begin position="2"/>
        <end position="89"/>
    </location>
</feature>
<proteinExistence type="predicted"/>
<dbReference type="RefSeq" id="WP_169418437.1">
    <property type="nucleotide sequence ID" value="NZ_JABBFX010000001.1"/>
</dbReference>